<organism evidence="2">
    <name type="scientific">freshwater metagenome</name>
    <dbReference type="NCBI Taxonomy" id="449393"/>
    <lineage>
        <taxon>unclassified sequences</taxon>
        <taxon>metagenomes</taxon>
        <taxon>ecological metagenomes</taxon>
    </lineage>
</organism>
<dbReference type="EMBL" id="CAEZSR010000009">
    <property type="protein sequence ID" value="CAB4543352.1"/>
    <property type="molecule type" value="Genomic_DNA"/>
</dbReference>
<accession>A0A6J6BWA5</accession>
<feature type="region of interest" description="Disordered" evidence="1">
    <location>
        <begin position="45"/>
        <end position="72"/>
    </location>
</feature>
<evidence type="ECO:0000256" key="1">
    <source>
        <dbReference type="SAM" id="MobiDB-lite"/>
    </source>
</evidence>
<gene>
    <name evidence="2" type="ORF">UFOPK1493_00462</name>
</gene>
<dbReference type="AlphaFoldDB" id="A0A6J6BWA5"/>
<sequence>MRNLRLPEPDFTDLADDDRVTAFRLREAFSPITMAERPLLLRGIDDPSDALTDATSGDRRPHRSVAPRPGRSRRPVLAGLVGVAAAAIAVVVIDAGPGASSGVAWAATPEPVSAVDVATATELCSGALTDAATATAEATAAGRDTPLATPALPTALPPLVTLDLRGDGGYAHFADATARADCLLVQRDGVWERGPVVLDEVRPPLDGAPIAVGASGSTTWPDATTVSFLTGTVSDSIAAQVATVELAWPDGTVATASLAGGSFAIWWPGELAGDVTIRALGADGTMIAELVQDPAVAR</sequence>
<evidence type="ECO:0000313" key="2">
    <source>
        <dbReference type="EMBL" id="CAB4543352.1"/>
    </source>
</evidence>
<feature type="compositionally biased region" description="Basic residues" evidence="1">
    <location>
        <begin position="60"/>
        <end position="72"/>
    </location>
</feature>
<name>A0A6J6BWA5_9ZZZZ</name>
<proteinExistence type="predicted"/>
<reference evidence="2" key="1">
    <citation type="submission" date="2020-05" db="EMBL/GenBank/DDBJ databases">
        <authorList>
            <person name="Chiriac C."/>
            <person name="Salcher M."/>
            <person name="Ghai R."/>
            <person name="Kavagutti S V."/>
        </authorList>
    </citation>
    <scope>NUCLEOTIDE SEQUENCE</scope>
</reference>
<protein>
    <submittedName>
        <fullName evidence="2">Unannotated protein</fullName>
    </submittedName>
</protein>